<dbReference type="EMBL" id="CP023422">
    <property type="protein sequence ID" value="ATD63397.1"/>
    <property type="molecule type" value="Genomic_DNA"/>
</dbReference>
<keyword evidence="4 6" id="KW-1133">Transmembrane helix</keyword>
<protein>
    <recommendedName>
        <fullName evidence="9">Polysaccharide biosynthesis protein C-terminal domain-containing protein</fullName>
    </recommendedName>
</protein>
<feature type="transmembrane region" description="Helical" evidence="6">
    <location>
        <begin position="385"/>
        <end position="408"/>
    </location>
</feature>
<evidence type="ECO:0000256" key="6">
    <source>
        <dbReference type="SAM" id="Phobius"/>
    </source>
</evidence>
<feature type="transmembrane region" description="Helical" evidence="6">
    <location>
        <begin position="358"/>
        <end position="379"/>
    </location>
</feature>
<evidence type="ECO:0000313" key="7">
    <source>
        <dbReference type="EMBL" id="ATD63397.1"/>
    </source>
</evidence>
<dbReference type="Pfam" id="PF01943">
    <property type="entry name" value="Polysacc_synt"/>
    <property type="match status" value="1"/>
</dbReference>
<feature type="transmembrane region" description="Helical" evidence="6">
    <location>
        <begin position="219"/>
        <end position="238"/>
    </location>
</feature>
<gene>
    <name evidence="7" type="ORF">CNX70_26980</name>
</gene>
<keyword evidence="5 6" id="KW-0472">Membrane</keyword>
<dbReference type="PANTHER" id="PTHR30250">
    <property type="entry name" value="PST FAMILY PREDICTED COLANIC ACID TRANSPORTER"/>
    <property type="match status" value="1"/>
</dbReference>
<evidence type="ECO:0000256" key="4">
    <source>
        <dbReference type="ARBA" id="ARBA00022989"/>
    </source>
</evidence>
<dbReference type="InterPro" id="IPR050833">
    <property type="entry name" value="Poly_Biosynth_Transport"/>
</dbReference>
<comment type="subcellular location">
    <subcellularLocation>
        <location evidence="1">Cell membrane</location>
        <topology evidence="1">Multi-pass membrane protein</topology>
    </subcellularLocation>
</comment>
<dbReference type="GO" id="GO:0005886">
    <property type="term" value="C:plasma membrane"/>
    <property type="evidence" value="ECO:0007669"/>
    <property type="project" value="UniProtKB-SubCell"/>
</dbReference>
<keyword evidence="8" id="KW-1185">Reference proteome</keyword>
<keyword evidence="2" id="KW-1003">Cell membrane</keyword>
<feature type="transmembrane region" description="Helical" evidence="6">
    <location>
        <begin position="332"/>
        <end position="351"/>
    </location>
</feature>
<feature type="transmembrane region" description="Helical" evidence="6">
    <location>
        <begin position="125"/>
        <end position="145"/>
    </location>
</feature>
<feature type="transmembrane region" description="Helical" evidence="6">
    <location>
        <begin position="14"/>
        <end position="35"/>
    </location>
</feature>
<organism evidence="7 8">
    <name type="scientific">Janthinobacterium svalbardensis</name>
    <dbReference type="NCBI Taxonomy" id="368607"/>
    <lineage>
        <taxon>Bacteria</taxon>
        <taxon>Pseudomonadati</taxon>
        <taxon>Pseudomonadota</taxon>
        <taxon>Betaproteobacteria</taxon>
        <taxon>Burkholderiales</taxon>
        <taxon>Oxalobacteraceae</taxon>
        <taxon>Janthinobacterium</taxon>
    </lineage>
</organism>
<keyword evidence="3 6" id="KW-0812">Transmembrane</keyword>
<evidence type="ECO:0008006" key="9">
    <source>
        <dbReference type="Google" id="ProtNLM"/>
    </source>
</evidence>
<dbReference type="Proteomes" id="UP000218437">
    <property type="component" value="Chromosome"/>
</dbReference>
<feature type="transmembrane region" description="Helical" evidence="6">
    <location>
        <begin position="300"/>
        <end position="320"/>
    </location>
</feature>
<dbReference type="KEGG" id="jsv:CNX70_26980"/>
<feature type="transmembrane region" description="Helical" evidence="6">
    <location>
        <begin position="182"/>
        <end position="207"/>
    </location>
</feature>
<dbReference type="CDD" id="cd13128">
    <property type="entry name" value="MATE_Wzx_like"/>
    <property type="match status" value="1"/>
</dbReference>
<evidence type="ECO:0000256" key="5">
    <source>
        <dbReference type="ARBA" id="ARBA00023136"/>
    </source>
</evidence>
<feature type="transmembrane region" description="Helical" evidence="6">
    <location>
        <begin position="82"/>
        <end position="105"/>
    </location>
</feature>
<dbReference type="InterPro" id="IPR002797">
    <property type="entry name" value="Polysacc_synth"/>
</dbReference>
<name>A0A290X2N1_9BURK</name>
<sequence>MFLKYAGSKVAQDILKVLSGNVVAQGLSFLAIIIISRDLGPESYGDFALIIAIFTFLTQISDFGTSTSYVKFLSENKSEEKVIFSSVLIFKTLTGILFSAVIWYFSFDISEYFFSIDRYEYYFRLAAIALVFHSILGTVIAHFQGLEKFRQYSLVSISHYAVRFVAVVIVIFAFAAGKRFEYFIYIYFFAVVLVSLSSIYILKAGFLFKWKYVEEIYKLGFWIFFSSVAVVVMMRIDVVMLKKLGDAEAVGFYSVASNVAMILPLITMSITATLMPKMEAFLRESTIREFIKKILKKTKYVILVSLLLQAASPLIIYILFGEAYLKSIPVLLILVVSYMFGVIVNPISLIYYQIKKPFLLTAVNWGQLLIGYSLNLLLIPDFGAIGAAISSLGIHIFSSSIIVGYLYFSKVRDFSLEEKPL</sequence>
<dbReference type="RefSeq" id="WP_096238070.1">
    <property type="nucleotide sequence ID" value="NZ_CP023422.1"/>
</dbReference>
<proteinExistence type="predicted"/>
<evidence type="ECO:0000256" key="3">
    <source>
        <dbReference type="ARBA" id="ARBA00022692"/>
    </source>
</evidence>
<evidence type="ECO:0000256" key="2">
    <source>
        <dbReference type="ARBA" id="ARBA00022475"/>
    </source>
</evidence>
<feature type="transmembrane region" description="Helical" evidence="6">
    <location>
        <begin position="157"/>
        <end position="176"/>
    </location>
</feature>
<feature type="transmembrane region" description="Helical" evidence="6">
    <location>
        <begin position="250"/>
        <end position="275"/>
    </location>
</feature>
<evidence type="ECO:0000313" key="8">
    <source>
        <dbReference type="Proteomes" id="UP000218437"/>
    </source>
</evidence>
<dbReference type="AlphaFoldDB" id="A0A290X2N1"/>
<dbReference type="PANTHER" id="PTHR30250:SF11">
    <property type="entry name" value="O-ANTIGEN TRANSPORTER-RELATED"/>
    <property type="match status" value="1"/>
</dbReference>
<accession>A0A290X2N1</accession>
<feature type="transmembrane region" description="Helical" evidence="6">
    <location>
        <begin position="47"/>
        <end position="70"/>
    </location>
</feature>
<reference evidence="7 8" key="1">
    <citation type="submission" date="2017-09" db="EMBL/GenBank/DDBJ databases">
        <title>Complete genome sequence of Janthinobacterium svalbardensis PAMC 27463.</title>
        <authorList>
            <person name="Cho Y.-J."/>
            <person name="Cho A."/>
            <person name="Kim O.-S."/>
            <person name="Lee J.-I."/>
        </authorList>
    </citation>
    <scope>NUCLEOTIDE SEQUENCE [LARGE SCALE GENOMIC DNA]</scope>
    <source>
        <strain evidence="7 8">PAMC 27463</strain>
    </source>
</reference>
<evidence type="ECO:0000256" key="1">
    <source>
        <dbReference type="ARBA" id="ARBA00004651"/>
    </source>
</evidence>